<accession>A0AAN7GH86</accession>
<keyword evidence="2" id="KW-1185">Reference proteome</keyword>
<reference evidence="1 2" key="1">
    <citation type="journal article" date="2023" name="Hortic Res">
        <title>Pangenome of water caltrop reveals structural variations and asymmetric subgenome divergence after allopolyploidization.</title>
        <authorList>
            <person name="Zhang X."/>
            <person name="Chen Y."/>
            <person name="Wang L."/>
            <person name="Yuan Y."/>
            <person name="Fang M."/>
            <person name="Shi L."/>
            <person name="Lu R."/>
            <person name="Comes H.P."/>
            <person name="Ma Y."/>
            <person name="Chen Y."/>
            <person name="Huang G."/>
            <person name="Zhou Y."/>
            <person name="Zheng Z."/>
            <person name="Qiu Y."/>
        </authorList>
    </citation>
    <scope>NUCLEOTIDE SEQUENCE [LARGE SCALE GENOMIC DNA]</scope>
    <source>
        <tissue evidence="1">Roots</tissue>
    </source>
</reference>
<gene>
    <name evidence="1" type="ORF">SAY87_010088</name>
</gene>
<comment type="caution">
    <text evidence="1">The sequence shown here is derived from an EMBL/GenBank/DDBJ whole genome shotgun (WGS) entry which is preliminary data.</text>
</comment>
<proteinExistence type="predicted"/>
<sequence length="117" mass="12941">MAGGVSDTTPLPVRALVPVIFAVLSPEEKPLTVITIAQDRAEGQPEALEDLHRVEDSEEREAPFLYEEKPSWLTTVSLPPDLSLHQEAEGEELQWKQSQQVELVLAGIQHAILGCYL</sequence>
<dbReference type="Proteomes" id="UP001345219">
    <property type="component" value="Chromosome 9"/>
</dbReference>
<evidence type="ECO:0000313" key="1">
    <source>
        <dbReference type="EMBL" id="KAK4743776.1"/>
    </source>
</evidence>
<dbReference type="EMBL" id="JAXIOK010000022">
    <property type="protein sequence ID" value="KAK4743776.1"/>
    <property type="molecule type" value="Genomic_DNA"/>
</dbReference>
<organism evidence="1 2">
    <name type="scientific">Trapa incisa</name>
    <dbReference type="NCBI Taxonomy" id="236973"/>
    <lineage>
        <taxon>Eukaryota</taxon>
        <taxon>Viridiplantae</taxon>
        <taxon>Streptophyta</taxon>
        <taxon>Embryophyta</taxon>
        <taxon>Tracheophyta</taxon>
        <taxon>Spermatophyta</taxon>
        <taxon>Magnoliopsida</taxon>
        <taxon>eudicotyledons</taxon>
        <taxon>Gunneridae</taxon>
        <taxon>Pentapetalae</taxon>
        <taxon>rosids</taxon>
        <taxon>malvids</taxon>
        <taxon>Myrtales</taxon>
        <taxon>Lythraceae</taxon>
        <taxon>Trapa</taxon>
    </lineage>
</organism>
<evidence type="ECO:0000313" key="2">
    <source>
        <dbReference type="Proteomes" id="UP001345219"/>
    </source>
</evidence>
<name>A0AAN7GH86_9MYRT</name>
<dbReference type="AlphaFoldDB" id="A0AAN7GH86"/>
<protein>
    <submittedName>
        <fullName evidence="1">Uncharacterized protein</fullName>
    </submittedName>
</protein>